<sequence length="340" mass="37845">MGWNPPAPSDWLPPSLFLHPHGIKLPGLLTSSSWQGTPAPDTCIPFSQQPGDDLFRGSERDPSNPKTKTQPPAGGCTATWGTRRAPTWLTLHPTDILFYFILFYFILFYFILFYFIFSFYSPRGHRAYLSSAPHYDFPRYRQLVHELTLGFSRISREVLQLQARLRDQHGRPELAQHLARLQEREQEKLQLVSARGWDPPSTPGGFSPPQGGFLSPSPCPPRRRRSSSWRGSGCRTSLAWTPTSRRCGSSSTSRWARRGPPYPTTIPPTPILGTGTPLSQAGILKGAPPSWTFPRFLPSSGAKGGPRWCLQKLLLFGAPRIVWRCRAAAVPSASPGLSVS</sequence>
<dbReference type="Pfam" id="PF14966">
    <property type="entry name" value="DNA_repr_REX1B"/>
    <property type="match status" value="1"/>
</dbReference>
<evidence type="ECO:0000313" key="4">
    <source>
        <dbReference type="Proteomes" id="UP000694549"/>
    </source>
</evidence>
<dbReference type="Ensembl" id="ENSAZOT00000005001.1">
    <property type="protein sequence ID" value="ENSAZOP00000004683.1"/>
    <property type="gene ID" value="ENSAZOG00000003025.1"/>
</dbReference>
<reference evidence="3" key="1">
    <citation type="submission" date="2025-08" db="UniProtKB">
        <authorList>
            <consortium name="Ensembl"/>
        </authorList>
    </citation>
    <scope>IDENTIFICATION</scope>
</reference>
<feature type="compositionally biased region" description="Basic and acidic residues" evidence="1">
    <location>
        <begin position="54"/>
        <end position="63"/>
    </location>
</feature>
<keyword evidence="2" id="KW-1133">Transmembrane helix</keyword>
<feature type="region of interest" description="Disordered" evidence="1">
    <location>
        <begin position="54"/>
        <end position="77"/>
    </location>
</feature>
<dbReference type="PANTHER" id="PTHR28309:SF1">
    <property type="entry name" value="REQUIRED FOR EXCISION 1-B DOMAIN-CONTAINING PROTEIN"/>
    <property type="match status" value="1"/>
</dbReference>
<evidence type="ECO:0000313" key="3">
    <source>
        <dbReference type="Ensembl" id="ENSAZOP00000004683.1"/>
    </source>
</evidence>
<feature type="transmembrane region" description="Helical" evidence="2">
    <location>
        <begin position="96"/>
        <end position="117"/>
    </location>
</feature>
<evidence type="ECO:0000256" key="2">
    <source>
        <dbReference type="SAM" id="Phobius"/>
    </source>
</evidence>
<feature type="compositionally biased region" description="Low complexity" evidence="1">
    <location>
        <begin position="228"/>
        <end position="254"/>
    </location>
</feature>
<keyword evidence="2" id="KW-0472">Membrane</keyword>
<feature type="compositionally biased region" description="Pro residues" evidence="1">
    <location>
        <begin position="260"/>
        <end position="270"/>
    </location>
</feature>
<dbReference type="AlphaFoldDB" id="A0A8B9U607"/>
<dbReference type="InterPro" id="IPR039491">
    <property type="entry name" value="REX1-B"/>
</dbReference>
<name>A0A8B9U607_9AVES</name>
<dbReference type="Proteomes" id="UP000694549">
    <property type="component" value="Unplaced"/>
</dbReference>
<protein>
    <submittedName>
        <fullName evidence="3">Uncharacterized protein</fullName>
    </submittedName>
</protein>
<evidence type="ECO:0000256" key="1">
    <source>
        <dbReference type="SAM" id="MobiDB-lite"/>
    </source>
</evidence>
<dbReference type="PANTHER" id="PTHR28309">
    <property type="entry name" value="REQUIRED FOR EXCISION 1-B DOMAIN-CONTAINING PROTEIN"/>
    <property type="match status" value="1"/>
</dbReference>
<keyword evidence="4" id="KW-1185">Reference proteome</keyword>
<accession>A0A8B9U607</accession>
<keyword evidence="2" id="KW-0812">Transmembrane</keyword>
<organism evidence="3 4">
    <name type="scientific">Anas zonorhyncha</name>
    <name type="common">Eastern spot-billed duck</name>
    <dbReference type="NCBI Taxonomy" id="75864"/>
    <lineage>
        <taxon>Eukaryota</taxon>
        <taxon>Metazoa</taxon>
        <taxon>Chordata</taxon>
        <taxon>Craniata</taxon>
        <taxon>Vertebrata</taxon>
        <taxon>Euteleostomi</taxon>
        <taxon>Archelosauria</taxon>
        <taxon>Archosauria</taxon>
        <taxon>Dinosauria</taxon>
        <taxon>Saurischia</taxon>
        <taxon>Theropoda</taxon>
        <taxon>Coelurosauria</taxon>
        <taxon>Aves</taxon>
        <taxon>Neognathae</taxon>
        <taxon>Galloanserae</taxon>
        <taxon>Anseriformes</taxon>
        <taxon>Anatidae</taxon>
        <taxon>Anatinae</taxon>
        <taxon>Anas</taxon>
    </lineage>
</organism>
<reference evidence="3" key="2">
    <citation type="submission" date="2025-09" db="UniProtKB">
        <authorList>
            <consortium name="Ensembl"/>
        </authorList>
    </citation>
    <scope>IDENTIFICATION</scope>
</reference>
<feature type="region of interest" description="Disordered" evidence="1">
    <location>
        <begin position="193"/>
        <end position="271"/>
    </location>
</feature>
<proteinExistence type="predicted"/>